<proteinExistence type="predicted"/>
<gene>
    <name evidence="5" type="ORF">CXT95_06325</name>
</gene>
<dbReference type="SUPFAM" id="SSF46785">
    <property type="entry name" value="Winged helix' DNA-binding domain"/>
    <property type="match status" value="1"/>
</dbReference>
<accession>A0AAX0WJ38</accession>
<dbReference type="PANTHER" id="PTHR33204">
    <property type="entry name" value="TRANSCRIPTIONAL REGULATOR, MARR FAMILY"/>
    <property type="match status" value="1"/>
</dbReference>
<comment type="caution">
    <text evidence="5">The sequence shown here is derived from an EMBL/GenBank/DDBJ whole genome shotgun (WGS) entry which is preliminary data.</text>
</comment>
<dbReference type="PANTHER" id="PTHR33204:SF29">
    <property type="entry name" value="TRANSCRIPTIONAL REGULATOR"/>
    <property type="match status" value="1"/>
</dbReference>
<dbReference type="PROSITE" id="PS51118">
    <property type="entry name" value="HTH_HXLR"/>
    <property type="match status" value="1"/>
</dbReference>
<dbReference type="InterPro" id="IPR036388">
    <property type="entry name" value="WH-like_DNA-bd_sf"/>
</dbReference>
<keyword evidence="1" id="KW-0805">Transcription regulation</keyword>
<dbReference type="Proteomes" id="UP000236075">
    <property type="component" value="Unassembled WGS sequence"/>
</dbReference>
<organism evidence="5 6">
    <name type="scientific">Akkermansia muciniphila</name>
    <dbReference type="NCBI Taxonomy" id="239935"/>
    <lineage>
        <taxon>Bacteria</taxon>
        <taxon>Pseudomonadati</taxon>
        <taxon>Verrucomicrobiota</taxon>
        <taxon>Verrucomicrobiia</taxon>
        <taxon>Verrucomicrobiales</taxon>
        <taxon>Akkermansiaceae</taxon>
        <taxon>Akkermansia</taxon>
    </lineage>
</organism>
<dbReference type="Gene3D" id="1.10.10.10">
    <property type="entry name" value="Winged helix-like DNA-binding domain superfamily/Winged helix DNA-binding domain"/>
    <property type="match status" value="1"/>
</dbReference>
<reference evidence="5 6" key="1">
    <citation type="journal article" date="2017" name="BMC Genomics">
        <title>Genome sequencing of 39 Akkermansia muciniphila isolates reveals its population structure, genomic and functional diverisity, and global distribution in mammalian gut microbiotas.</title>
        <authorList>
            <person name="Guo X."/>
            <person name="Li S."/>
            <person name="Zhang J."/>
            <person name="Wu F."/>
            <person name="Li X."/>
            <person name="Wu D."/>
            <person name="Zhang M."/>
            <person name="Ou Z."/>
            <person name="Jie Z."/>
            <person name="Yan Q."/>
            <person name="Li P."/>
            <person name="Yi J."/>
            <person name="Peng Y."/>
        </authorList>
    </citation>
    <scope>NUCLEOTIDE SEQUENCE [LARGE SCALE GENOMIC DNA]</scope>
    <source>
        <strain evidence="5 6">GP28</strain>
    </source>
</reference>
<protein>
    <submittedName>
        <fullName evidence="5">Transcriptional regulator</fullName>
    </submittedName>
</protein>
<name>A0AAX0WJ38_9BACT</name>
<evidence type="ECO:0000256" key="3">
    <source>
        <dbReference type="ARBA" id="ARBA00023163"/>
    </source>
</evidence>
<evidence type="ECO:0000256" key="1">
    <source>
        <dbReference type="ARBA" id="ARBA00023015"/>
    </source>
</evidence>
<sequence>MHKDMTYDEYRHEVKEGILTEAGNCPVTPLLLMLQGKWKFQILYELFIQDPIRFGELKKNINGITNTMLASSLRELEKDGLVSRMQFNEIPPRVEYSLTEKGQALLPVFYEMTKWGFQYIP</sequence>
<evidence type="ECO:0000313" key="5">
    <source>
        <dbReference type="EMBL" id="PND02280.1"/>
    </source>
</evidence>
<keyword evidence="3" id="KW-0804">Transcription</keyword>
<evidence type="ECO:0000313" key="6">
    <source>
        <dbReference type="Proteomes" id="UP000236075"/>
    </source>
</evidence>
<evidence type="ECO:0000259" key="4">
    <source>
        <dbReference type="PROSITE" id="PS51118"/>
    </source>
</evidence>
<dbReference type="InterPro" id="IPR036390">
    <property type="entry name" value="WH_DNA-bd_sf"/>
</dbReference>
<dbReference type="GO" id="GO:0003677">
    <property type="term" value="F:DNA binding"/>
    <property type="evidence" value="ECO:0007669"/>
    <property type="project" value="UniProtKB-KW"/>
</dbReference>
<dbReference type="RefSeq" id="WP_012419736.1">
    <property type="nucleotide sequence ID" value="NZ_CP015409.2"/>
</dbReference>
<keyword evidence="2" id="KW-0238">DNA-binding</keyword>
<dbReference type="InterPro" id="IPR002577">
    <property type="entry name" value="HTH_HxlR"/>
</dbReference>
<dbReference type="EMBL" id="PJLB01000008">
    <property type="protein sequence ID" value="PND02280.1"/>
    <property type="molecule type" value="Genomic_DNA"/>
</dbReference>
<dbReference type="Pfam" id="PF01638">
    <property type="entry name" value="HxlR"/>
    <property type="match status" value="1"/>
</dbReference>
<evidence type="ECO:0000256" key="2">
    <source>
        <dbReference type="ARBA" id="ARBA00023125"/>
    </source>
</evidence>
<dbReference type="AlphaFoldDB" id="A0AAX0WJ38"/>
<feature type="domain" description="HTH hxlR-type" evidence="4">
    <location>
        <begin position="25"/>
        <end position="121"/>
    </location>
</feature>